<gene>
    <name evidence="1" type="ORF">BEI59_33390</name>
</gene>
<reference evidence="1 2" key="1">
    <citation type="submission" date="2016-08" db="EMBL/GenBank/DDBJ databases">
        <authorList>
            <person name="Seilhamer J.J."/>
        </authorList>
    </citation>
    <scope>NUCLEOTIDE SEQUENCE [LARGE SCALE GENOMIC DNA]</scope>
    <source>
        <strain evidence="1 2">NML150140-1</strain>
    </source>
</reference>
<evidence type="ECO:0000313" key="1">
    <source>
        <dbReference type="EMBL" id="ODR39322.1"/>
    </source>
</evidence>
<sequence length="259" mass="30034">MAQSQRKELPMAKSYEELQFTDDFMFGKVMEDKELCRDVLECLLQEPVGTLQDVQTEHGFQYTSDGKPIRLDVYTMDVDFLQKGNPYQDLPEGKVLFICTFDPFGQNLPKYTFQNKCDEDGSISLYDGTFKIFCNCMASTENLPESLQDLYDYISKGKANSPLTRKIEAAVEKVKCNEKWRSEYMKELLIFDDYKREGQEEGIEQGMQKAREDGIRIFIQDKLDDGIDRETILAKLRKLYALSTEEAEKYLLLFTPHSS</sequence>
<dbReference type="AlphaFoldDB" id="A0A1E3U990"/>
<comment type="caution">
    <text evidence="1">The sequence shown here is derived from an EMBL/GenBank/DDBJ whole genome shotgun (WGS) entry which is preliminary data.</text>
</comment>
<dbReference type="EMBL" id="MEHA01000043">
    <property type="protein sequence ID" value="ODR39322.1"/>
    <property type="molecule type" value="Genomic_DNA"/>
</dbReference>
<organism evidence="1 2">
    <name type="scientific">Eisenbergiella tayi</name>
    <dbReference type="NCBI Taxonomy" id="1432052"/>
    <lineage>
        <taxon>Bacteria</taxon>
        <taxon>Bacillati</taxon>
        <taxon>Bacillota</taxon>
        <taxon>Clostridia</taxon>
        <taxon>Lachnospirales</taxon>
        <taxon>Lachnospiraceae</taxon>
        <taxon>Eisenbergiella</taxon>
    </lineage>
</organism>
<proteinExistence type="predicted"/>
<name>A0A1E3U990_9FIRM</name>
<accession>A0A1E3U990</accession>
<protein>
    <recommendedName>
        <fullName evidence="3">Rpn family recombination-promoting nuclease/putative transposase</fullName>
    </recommendedName>
</protein>
<dbReference type="Proteomes" id="UP000094271">
    <property type="component" value="Unassembled WGS sequence"/>
</dbReference>
<evidence type="ECO:0008006" key="3">
    <source>
        <dbReference type="Google" id="ProtNLM"/>
    </source>
</evidence>
<evidence type="ECO:0000313" key="2">
    <source>
        <dbReference type="Proteomes" id="UP000094271"/>
    </source>
</evidence>